<proteinExistence type="predicted"/>
<dbReference type="SUPFAM" id="SSF143410">
    <property type="entry name" value="DOPA-like"/>
    <property type="match status" value="1"/>
</dbReference>
<evidence type="ECO:0000313" key="1">
    <source>
        <dbReference type="EMBL" id="AQT05164.1"/>
    </source>
</evidence>
<dbReference type="Gene3D" id="3.30.70.1240">
    <property type="entry name" value="DOPA-like domains"/>
    <property type="match status" value="1"/>
</dbReference>
<dbReference type="KEGG" id="aper:A0U91_10005"/>
<dbReference type="Proteomes" id="UP000189055">
    <property type="component" value="Chromosome"/>
</dbReference>
<dbReference type="AlphaFoldDB" id="A0A1U9LFE4"/>
<dbReference type="PANTHER" id="PTHR36423:SF2">
    <property type="entry name" value="AFR070WP"/>
    <property type="match status" value="1"/>
</dbReference>
<protein>
    <recommendedName>
        <fullName evidence="3">Aromatic ring-cleaving dioxygenase</fullName>
    </recommendedName>
</protein>
<gene>
    <name evidence="1" type="ORF">A0U91_10005</name>
</gene>
<dbReference type="EMBL" id="CP014687">
    <property type="protein sequence ID" value="AQT05164.1"/>
    <property type="molecule type" value="Genomic_DNA"/>
</dbReference>
<evidence type="ECO:0008006" key="3">
    <source>
        <dbReference type="Google" id="ProtNLM"/>
    </source>
</evidence>
<dbReference type="InterPro" id="IPR023389">
    <property type="entry name" value="DOPA-like_sf"/>
</dbReference>
<dbReference type="Pfam" id="PF08883">
    <property type="entry name" value="DOPA_dioxygen"/>
    <property type="match status" value="1"/>
</dbReference>
<dbReference type="PANTHER" id="PTHR36423">
    <property type="entry name" value="AFR070WP"/>
    <property type="match status" value="1"/>
</dbReference>
<dbReference type="InterPro" id="IPR014980">
    <property type="entry name" value="DOPA_dioxygen"/>
</dbReference>
<sequence length="145" mass="16510">MTKNALPLEPRSIHDIASWHAHIYFDENTAAQSRVIRDWVTQNFVVEIGPWHDQAFGPHTSPSWYFGFTKEQFSEIVSWLSLNHNGLRILIHPNTDNPLADHIVAGLWIGDRQPINTERLPRSLKALGEKPEEITPNSFPPGLAK</sequence>
<accession>A0A1U9LFE4</accession>
<evidence type="ECO:0000313" key="2">
    <source>
        <dbReference type="Proteomes" id="UP000189055"/>
    </source>
</evidence>
<dbReference type="RefSeq" id="WP_077930952.1">
    <property type="nucleotide sequence ID" value="NZ_CP014687.1"/>
</dbReference>
<name>A0A1U9LFE4_9PROT</name>
<reference evidence="1 2" key="1">
    <citation type="submission" date="2016-03" db="EMBL/GenBank/DDBJ databases">
        <title>Acetic acid bacteria sequencing.</title>
        <authorList>
            <person name="Brandt J."/>
            <person name="Jakob F."/>
            <person name="Vogel R.F."/>
        </authorList>
    </citation>
    <scope>NUCLEOTIDE SEQUENCE [LARGE SCALE GENOMIC DNA]</scope>
    <source>
        <strain evidence="1 2">TMW2.1084</strain>
    </source>
</reference>
<organism evidence="1 2">
    <name type="scientific">Acetobacter persici</name>
    <dbReference type="NCBI Taxonomy" id="1076596"/>
    <lineage>
        <taxon>Bacteria</taxon>
        <taxon>Pseudomonadati</taxon>
        <taxon>Pseudomonadota</taxon>
        <taxon>Alphaproteobacteria</taxon>
        <taxon>Acetobacterales</taxon>
        <taxon>Acetobacteraceae</taxon>
        <taxon>Acetobacter</taxon>
    </lineage>
</organism>